<accession>A0ABP7VXV4</accession>
<name>A0ABP7VXV4_9FLAO</name>
<dbReference type="Proteomes" id="UP001500367">
    <property type="component" value="Unassembled WGS sequence"/>
</dbReference>
<gene>
    <name evidence="3" type="ORF">GCM10022389_22490</name>
</gene>
<dbReference type="Pfam" id="PF01370">
    <property type="entry name" value="Epimerase"/>
    <property type="match status" value="1"/>
</dbReference>
<evidence type="ECO:0000256" key="1">
    <source>
        <dbReference type="ARBA" id="ARBA00007637"/>
    </source>
</evidence>
<dbReference type="Gene3D" id="3.40.50.720">
    <property type="entry name" value="NAD(P)-binding Rossmann-like Domain"/>
    <property type="match status" value="1"/>
</dbReference>
<dbReference type="InterPro" id="IPR001509">
    <property type="entry name" value="Epimerase_deHydtase"/>
</dbReference>
<comment type="caution">
    <text evidence="3">The sequence shown here is derived from an EMBL/GenBank/DDBJ whole genome shotgun (WGS) entry which is preliminary data.</text>
</comment>
<organism evidence="3 4">
    <name type="scientific">Flavobacterium cheonanense</name>
    <dbReference type="NCBI Taxonomy" id="706183"/>
    <lineage>
        <taxon>Bacteria</taxon>
        <taxon>Pseudomonadati</taxon>
        <taxon>Bacteroidota</taxon>
        <taxon>Flavobacteriia</taxon>
        <taxon>Flavobacteriales</taxon>
        <taxon>Flavobacteriaceae</taxon>
        <taxon>Flavobacterium</taxon>
    </lineage>
</organism>
<feature type="domain" description="NAD-dependent epimerase/dehydratase" evidence="2">
    <location>
        <begin position="7"/>
        <end position="241"/>
    </location>
</feature>
<dbReference type="SUPFAM" id="SSF51735">
    <property type="entry name" value="NAD(P)-binding Rossmann-fold domains"/>
    <property type="match status" value="1"/>
</dbReference>
<comment type="similarity">
    <text evidence="1">Belongs to the NAD(P)-dependent epimerase/dehydratase family.</text>
</comment>
<keyword evidence="4" id="KW-1185">Reference proteome</keyword>
<sequence>MNNKKNILITGGAGNVASALANKLSENNDNFIVIVDNLSTGSLLKVPQKENVKFIKADANNYNDIVPIFGRYNFDYVFHYAAVVGVKRTLENPIMVLNDIEGIKNILSLSKNSGVKRVFYSSSSEVYGEPFEIPQNENTTPLNSRLPYAIVKNVGEAFFKSYFQEYGLEYTIFRFFNTYGPNQSEDFVVPRFIKAALKNEPITLYGDGLQTRSFCYVDDNTEACVKAMNSEKCVNDVLNVGSDIEMTILDLAKKVIEVTGSKSQIIHLPALEEGDMTRRCPDTSKMKNLLQRDLIGLEVGIKKLIDHYENRN</sequence>
<dbReference type="RefSeq" id="WP_344816807.1">
    <property type="nucleotide sequence ID" value="NZ_BAABCT010000006.1"/>
</dbReference>
<dbReference type="PANTHER" id="PTHR43000">
    <property type="entry name" value="DTDP-D-GLUCOSE 4,6-DEHYDRATASE-RELATED"/>
    <property type="match status" value="1"/>
</dbReference>
<protein>
    <submittedName>
        <fullName evidence="3">NAD-dependent epimerase/dehydratase family protein</fullName>
    </submittedName>
</protein>
<dbReference type="EMBL" id="BAABCT010000006">
    <property type="protein sequence ID" value="GAA4076182.1"/>
    <property type="molecule type" value="Genomic_DNA"/>
</dbReference>
<reference evidence="4" key="1">
    <citation type="journal article" date="2019" name="Int. J. Syst. Evol. Microbiol.">
        <title>The Global Catalogue of Microorganisms (GCM) 10K type strain sequencing project: providing services to taxonomists for standard genome sequencing and annotation.</title>
        <authorList>
            <consortium name="The Broad Institute Genomics Platform"/>
            <consortium name="The Broad Institute Genome Sequencing Center for Infectious Disease"/>
            <person name="Wu L."/>
            <person name="Ma J."/>
        </authorList>
    </citation>
    <scope>NUCLEOTIDE SEQUENCE [LARGE SCALE GENOMIC DNA]</scope>
    <source>
        <strain evidence="4">JCM 17069</strain>
    </source>
</reference>
<evidence type="ECO:0000313" key="3">
    <source>
        <dbReference type="EMBL" id="GAA4076182.1"/>
    </source>
</evidence>
<evidence type="ECO:0000259" key="2">
    <source>
        <dbReference type="Pfam" id="PF01370"/>
    </source>
</evidence>
<dbReference type="InterPro" id="IPR036291">
    <property type="entry name" value="NAD(P)-bd_dom_sf"/>
</dbReference>
<proteinExistence type="inferred from homology"/>
<evidence type="ECO:0000313" key="4">
    <source>
        <dbReference type="Proteomes" id="UP001500367"/>
    </source>
</evidence>